<protein>
    <submittedName>
        <fullName evidence="1">Uncharacterized protein</fullName>
    </submittedName>
</protein>
<sequence length="87" mass="9832">MPPLTETLNGVKNGIYLKPLCNFWDYDSSFHSQVQKNHSNLDIQRPQNCEVMCSHKEGMVTAKSFNTGSLRDTLYRTVSLPVDAVDV</sequence>
<accession>A0AA86SM44</accession>
<dbReference type="Proteomes" id="UP001189624">
    <property type="component" value="Chromosome 6"/>
</dbReference>
<proteinExistence type="predicted"/>
<dbReference type="Gramene" id="rna-AYBTSS11_LOCUS18510">
    <property type="protein sequence ID" value="CAJ1961030.1"/>
    <property type="gene ID" value="gene-AYBTSS11_LOCUS18510"/>
</dbReference>
<reference evidence="1" key="1">
    <citation type="submission" date="2023-10" db="EMBL/GenBank/DDBJ databases">
        <authorList>
            <person name="Domelevo Entfellner J.-B."/>
        </authorList>
    </citation>
    <scope>NUCLEOTIDE SEQUENCE</scope>
</reference>
<keyword evidence="2" id="KW-1185">Reference proteome</keyword>
<gene>
    <name evidence="1" type="ORF">AYBTSS11_LOCUS18510</name>
</gene>
<dbReference type="EMBL" id="OY731403">
    <property type="protein sequence ID" value="CAJ1961030.1"/>
    <property type="molecule type" value="Genomic_DNA"/>
</dbReference>
<evidence type="ECO:0000313" key="1">
    <source>
        <dbReference type="EMBL" id="CAJ1961030.1"/>
    </source>
</evidence>
<organism evidence="1 2">
    <name type="scientific">Sphenostylis stenocarpa</name>
    <dbReference type="NCBI Taxonomy" id="92480"/>
    <lineage>
        <taxon>Eukaryota</taxon>
        <taxon>Viridiplantae</taxon>
        <taxon>Streptophyta</taxon>
        <taxon>Embryophyta</taxon>
        <taxon>Tracheophyta</taxon>
        <taxon>Spermatophyta</taxon>
        <taxon>Magnoliopsida</taxon>
        <taxon>eudicotyledons</taxon>
        <taxon>Gunneridae</taxon>
        <taxon>Pentapetalae</taxon>
        <taxon>rosids</taxon>
        <taxon>fabids</taxon>
        <taxon>Fabales</taxon>
        <taxon>Fabaceae</taxon>
        <taxon>Papilionoideae</taxon>
        <taxon>50 kb inversion clade</taxon>
        <taxon>NPAAA clade</taxon>
        <taxon>indigoferoid/millettioid clade</taxon>
        <taxon>Phaseoleae</taxon>
        <taxon>Sphenostylis</taxon>
    </lineage>
</organism>
<name>A0AA86SM44_9FABA</name>
<evidence type="ECO:0000313" key="2">
    <source>
        <dbReference type="Proteomes" id="UP001189624"/>
    </source>
</evidence>
<dbReference type="AlphaFoldDB" id="A0AA86SM44"/>